<evidence type="ECO:0000256" key="1">
    <source>
        <dbReference type="ARBA" id="ARBA00004141"/>
    </source>
</evidence>
<accession>V5H2V6</accession>
<dbReference type="SUPFAM" id="SSF103473">
    <property type="entry name" value="MFS general substrate transporter"/>
    <property type="match status" value="1"/>
</dbReference>
<name>V5H2V6_ANOGL</name>
<feature type="transmembrane region" description="Helical" evidence="12">
    <location>
        <begin position="300"/>
        <end position="322"/>
    </location>
</feature>
<dbReference type="AlphaFoldDB" id="V5H2V6"/>
<dbReference type="InterPro" id="IPR011701">
    <property type="entry name" value="MFS"/>
</dbReference>
<comment type="similarity">
    <text evidence="2">Belongs to the major facilitator superfamily. Sodium/anion cotransporter family.</text>
</comment>
<gene>
    <name evidence="14" type="primary">PICO</name>
</gene>
<evidence type="ECO:0000259" key="13">
    <source>
        <dbReference type="PROSITE" id="PS50850"/>
    </source>
</evidence>
<dbReference type="CDD" id="cd17318">
    <property type="entry name" value="MFS_SLC17"/>
    <property type="match status" value="1"/>
</dbReference>
<proteinExistence type="inferred from homology"/>
<feature type="transmembrane region" description="Helical" evidence="12">
    <location>
        <begin position="75"/>
        <end position="95"/>
    </location>
</feature>
<keyword evidence="9" id="KW-0406">Ion transport</keyword>
<comment type="subcellular location">
    <subcellularLocation>
        <location evidence="1">Membrane</location>
        <topology evidence="1">Multi-pass membrane protein</topology>
    </subcellularLocation>
</comment>
<keyword evidence="8 12" id="KW-0472">Membrane</keyword>
<feature type="transmembrane region" description="Helical" evidence="12">
    <location>
        <begin position="32"/>
        <end position="55"/>
    </location>
</feature>
<feature type="transmembrane region" description="Helical" evidence="12">
    <location>
        <begin position="359"/>
        <end position="381"/>
    </location>
</feature>
<feature type="transmembrane region" description="Helical" evidence="12">
    <location>
        <begin position="334"/>
        <end position="353"/>
    </location>
</feature>
<feature type="transmembrane region" description="Helical" evidence="12">
    <location>
        <begin position="393"/>
        <end position="417"/>
    </location>
</feature>
<reference evidence="14" key="1">
    <citation type="submission" date="2013-07" db="EMBL/GenBank/DDBJ databases">
        <title>Midgut Transcriptome Profiling of Anoplphora glabripennis, a Lignocellulose Degrading, Wood-Boring Cerambycid.</title>
        <authorList>
            <person name="Scully E.D."/>
            <person name="Hoover K."/>
            <person name="Carlson J.E."/>
            <person name="Tien M."/>
            <person name="Geib S.M."/>
        </authorList>
    </citation>
    <scope>NUCLEOTIDE SEQUENCE</scope>
</reference>
<evidence type="ECO:0000313" key="14">
    <source>
        <dbReference type="EMBL" id="JAB67173.1"/>
    </source>
</evidence>
<feature type="transmembrane region" description="Helical" evidence="12">
    <location>
        <begin position="167"/>
        <end position="190"/>
    </location>
</feature>
<dbReference type="InterPro" id="IPR050382">
    <property type="entry name" value="MFS_Na/Anion_cotransporter"/>
</dbReference>
<feature type="domain" description="Major facilitator superfamily (MFS) profile" evidence="13">
    <location>
        <begin position="28"/>
        <end position="452"/>
    </location>
</feature>
<keyword evidence="5" id="KW-0769">Symport</keyword>
<evidence type="ECO:0000256" key="3">
    <source>
        <dbReference type="ARBA" id="ARBA00022448"/>
    </source>
</evidence>
<feature type="transmembrane region" description="Helical" evidence="12">
    <location>
        <begin position="429"/>
        <end position="448"/>
    </location>
</feature>
<dbReference type="PANTHER" id="PTHR11662:SF280">
    <property type="entry name" value="FI21844P1-RELATED"/>
    <property type="match status" value="1"/>
</dbReference>
<feature type="transmembrane region" description="Helical" evidence="12">
    <location>
        <begin position="102"/>
        <end position="121"/>
    </location>
</feature>
<dbReference type="GO" id="GO:0006820">
    <property type="term" value="P:monoatomic anion transport"/>
    <property type="evidence" value="ECO:0007669"/>
    <property type="project" value="TreeGrafter"/>
</dbReference>
<dbReference type="Gene3D" id="1.20.1250.20">
    <property type="entry name" value="MFS general substrate transporter like domains"/>
    <property type="match status" value="2"/>
</dbReference>
<evidence type="ECO:0000256" key="11">
    <source>
        <dbReference type="ARBA" id="ARBA00068450"/>
    </source>
</evidence>
<evidence type="ECO:0000256" key="10">
    <source>
        <dbReference type="ARBA" id="ARBA00054632"/>
    </source>
</evidence>
<dbReference type="EMBL" id="GALX01001293">
    <property type="protein sequence ID" value="JAB67173.1"/>
    <property type="molecule type" value="Transcribed_RNA"/>
</dbReference>
<dbReference type="Pfam" id="PF07690">
    <property type="entry name" value="MFS_1"/>
    <property type="match status" value="1"/>
</dbReference>
<evidence type="ECO:0000256" key="6">
    <source>
        <dbReference type="ARBA" id="ARBA00022989"/>
    </source>
</evidence>
<evidence type="ECO:0000256" key="2">
    <source>
        <dbReference type="ARBA" id="ARBA00008586"/>
    </source>
</evidence>
<evidence type="ECO:0000256" key="7">
    <source>
        <dbReference type="ARBA" id="ARBA00023053"/>
    </source>
</evidence>
<evidence type="ECO:0000256" key="9">
    <source>
        <dbReference type="ARBA" id="ARBA00023201"/>
    </source>
</evidence>
<evidence type="ECO:0000256" key="4">
    <source>
        <dbReference type="ARBA" id="ARBA00022692"/>
    </source>
</evidence>
<keyword evidence="9" id="KW-0739">Sodium transport</keyword>
<dbReference type="GO" id="GO:0015293">
    <property type="term" value="F:symporter activity"/>
    <property type="evidence" value="ECO:0007669"/>
    <property type="project" value="UniProtKB-KW"/>
</dbReference>
<keyword evidence="3" id="KW-0813">Transport</keyword>
<dbReference type="GO" id="GO:0006814">
    <property type="term" value="P:sodium ion transport"/>
    <property type="evidence" value="ECO:0007669"/>
    <property type="project" value="UniProtKB-KW"/>
</dbReference>
<keyword evidence="7" id="KW-0915">Sodium</keyword>
<feature type="transmembrane region" description="Helical" evidence="12">
    <location>
        <begin position="197"/>
        <end position="214"/>
    </location>
</feature>
<dbReference type="InterPro" id="IPR036259">
    <property type="entry name" value="MFS_trans_sf"/>
</dbReference>
<dbReference type="PROSITE" id="PS50850">
    <property type="entry name" value="MFS"/>
    <property type="match status" value="1"/>
</dbReference>
<evidence type="ECO:0000256" key="8">
    <source>
        <dbReference type="ARBA" id="ARBA00023136"/>
    </source>
</evidence>
<organism evidence="14">
    <name type="scientific">Anoplophora glabripennis</name>
    <name type="common">Asian longhorn beetle</name>
    <name type="synonym">Anoplophora nobilis</name>
    <dbReference type="NCBI Taxonomy" id="217634"/>
    <lineage>
        <taxon>Eukaryota</taxon>
        <taxon>Metazoa</taxon>
        <taxon>Ecdysozoa</taxon>
        <taxon>Arthropoda</taxon>
        <taxon>Hexapoda</taxon>
        <taxon>Insecta</taxon>
        <taxon>Pterygota</taxon>
        <taxon>Neoptera</taxon>
        <taxon>Endopterygota</taxon>
        <taxon>Coleoptera</taxon>
        <taxon>Polyphaga</taxon>
        <taxon>Cucujiformia</taxon>
        <taxon>Chrysomeloidea</taxon>
        <taxon>Cerambycidae</taxon>
        <taxon>Lamiinae</taxon>
        <taxon>Lamiini</taxon>
        <taxon>Anoplophora</taxon>
    </lineage>
</organism>
<dbReference type="FunFam" id="1.20.1250.20:FF:000144">
    <property type="entry name" value="Picot, isoform B"/>
    <property type="match status" value="1"/>
</dbReference>
<dbReference type="GO" id="GO:0016020">
    <property type="term" value="C:membrane"/>
    <property type="evidence" value="ECO:0007669"/>
    <property type="project" value="UniProtKB-SubCell"/>
</dbReference>
<sequence length="479" mass="52358">MVEISSKETAEKAAEELEKGPLYGVRHLITTLLFLLLSIAYGMRVNLSVAIVAMTDNTTSKNPDIPVYDWNNKSVVLSSFFWGYIILQVFAGQLGRTYGTKWLLVGAMIINSTACIFIPLMSDTLGSGGAMACRVVQGLSQGFFFPSIHNLLGRWAPPSERSRLGTIVFSGVAFGTIITIPITGFISASWIGWPPSFYLFGGLGYCWAISWAYFGANGPGEHKTISEEEKIYIETSLGTTETTQTVATPWKAIFTSLPAWAIIVGNFGQNWGYSTLLTEMPNYMNKVMKFDMESNSLLSAGPYLALFIFSFVFGHLSDYLINNECISRGGARKLFNSIGTFVPAAALFILGFLPEDATSLSIVMLVIAVGINAAVFCGFQVNHIDLTPKFSGVLMGIGNGSSNSFSIIAPLVVQLIVTDETDKSLWRTIFIIASCVYIASDIFFVVFAKGEIQWWDSIEEETQANGTTSKETEDISTKL</sequence>
<protein>
    <recommendedName>
        <fullName evidence="11">Putative inorganic phosphate cotransporter</fullName>
    </recommendedName>
</protein>
<dbReference type="InterPro" id="IPR020846">
    <property type="entry name" value="MFS_dom"/>
</dbReference>
<comment type="function">
    <text evidence="10">May be an inorganic phosphate cotransporter.</text>
</comment>
<evidence type="ECO:0000256" key="5">
    <source>
        <dbReference type="ARBA" id="ARBA00022847"/>
    </source>
</evidence>
<keyword evidence="4 12" id="KW-0812">Transmembrane</keyword>
<dbReference type="PANTHER" id="PTHR11662">
    <property type="entry name" value="SOLUTE CARRIER FAMILY 17"/>
    <property type="match status" value="1"/>
</dbReference>
<evidence type="ECO:0000256" key="12">
    <source>
        <dbReference type="SAM" id="Phobius"/>
    </source>
</evidence>
<dbReference type="FunFam" id="1.20.1250.20:FF:000003">
    <property type="entry name" value="Solute carrier family 17 member 3"/>
    <property type="match status" value="1"/>
</dbReference>
<keyword evidence="6 12" id="KW-1133">Transmembrane helix</keyword>